<organism evidence="2 3">
    <name type="scientific">Aspergillus bertholletiae</name>
    <dbReference type="NCBI Taxonomy" id="1226010"/>
    <lineage>
        <taxon>Eukaryota</taxon>
        <taxon>Fungi</taxon>
        <taxon>Dikarya</taxon>
        <taxon>Ascomycota</taxon>
        <taxon>Pezizomycotina</taxon>
        <taxon>Eurotiomycetes</taxon>
        <taxon>Eurotiomycetidae</taxon>
        <taxon>Eurotiales</taxon>
        <taxon>Aspergillaceae</taxon>
        <taxon>Aspergillus</taxon>
        <taxon>Aspergillus subgen. Circumdati</taxon>
    </lineage>
</organism>
<dbReference type="OrthoDB" id="5389734at2759"/>
<protein>
    <submittedName>
        <fullName evidence="2">Uncharacterized protein</fullName>
    </submittedName>
</protein>
<evidence type="ECO:0000313" key="3">
    <source>
        <dbReference type="Proteomes" id="UP000326198"/>
    </source>
</evidence>
<keyword evidence="3" id="KW-1185">Reference proteome</keyword>
<evidence type="ECO:0000256" key="1">
    <source>
        <dbReference type="SAM" id="MobiDB-lite"/>
    </source>
</evidence>
<proteinExistence type="predicted"/>
<accession>A0A5N7B104</accession>
<dbReference type="AlphaFoldDB" id="A0A5N7B104"/>
<dbReference type="EMBL" id="ML736253">
    <property type="protein sequence ID" value="KAE8375792.1"/>
    <property type="molecule type" value="Genomic_DNA"/>
</dbReference>
<feature type="region of interest" description="Disordered" evidence="1">
    <location>
        <begin position="462"/>
        <end position="489"/>
    </location>
</feature>
<evidence type="ECO:0000313" key="2">
    <source>
        <dbReference type="EMBL" id="KAE8375792.1"/>
    </source>
</evidence>
<feature type="compositionally biased region" description="Basic and acidic residues" evidence="1">
    <location>
        <begin position="463"/>
        <end position="473"/>
    </location>
</feature>
<reference evidence="2 3" key="1">
    <citation type="submission" date="2019-04" db="EMBL/GenBank/DDBJ databases">
        <title>Friends and foes A comparative genomics studyof 23 Aspergillus species from section Flavi.</title>
        <authorList>
            <consortium name="DOE Joint Genome Institute"/>
            <person name="Kjaerbolling I."/>
            <person name="Vesth T."/>
            <person name="Frisvad J.C."/>
            <person name="Nybo J.L."/>
            <person name="Theobald S."/>
            <person name="Kildgaard S."/>
            <person name="Isbrandt T."/>
            <person name="Kuo A."/>
            <person name="Sato A."/>
            <person name="Lyhne E.K."/>
            <person name="Kogle M.E."/>
            <person name="Wiebenga A."/>
            <person name="Kun R.S."/>
            <person name="Lubbers R.J."/>
            <person name="Makela M.R."/>
            <person name="Barry K."/>
            <person name="Chovatia M."/>
            <person name="Clum A."/>
            <person name="Daum C."/>
            <person name="Haridas S."/>
            <person name="He G."/>
            <person name="LaButti K."/>
            <person name="Lipzen A."/>
            <person name="Mondo S."/>
            <person name="Riley R."/>
            <person name="Salamov A."/>
            <person name="Simmons B.A."/>
            <person name="Magnuson J.K."/>
            <person name="Henrissat B."/>
            <person name="Mortensen U.H."/>
            <person name="Larsen T.O."/>
            <person name="Devries R.P."/>
            <person name="Grigoriev I.V."/>
            <person name="Machida M."/>
            <person name="Baker S.E."/>
            <person name="Andersen M.R."/>
        </authorList>
    </citation>
    <scope>NUCLEOTIDE SEQUENCE [LARGE SCALE GENOMIC DNA]</scope>
    <source>
        <strain evidence="2 3">IBT 29228</strain>
    </source>
</reference>
<dbReference type="Proteomes" id="UP000326198">
    <property type="component" value="Unassembled WGS sequence"/>
</dbReference>
<gene>
    <name evidence="2" type="ORF">BDV26DRAFT_267068</name>
</gene>
<name>A0A5N7B104_9EURO</name>
<sequence>MLGPNLTYMALISKSQQEWTSASDAEIRTKHRPGYSRDIGRVPIHPISQLQRPFEESIFEATEGPESEQVVELDAQSRRRDLLESTEYKRLCGRKWRQRPGERYHPFWKLVAQISFGIHLLHKRLAKSDSEVLRILQCHVDELDGFLERSTEDFLLIQVDVRTRIQYLDLPLQNLVVFDEMLQDRNFRLTMIDYNEKIEHAIERFNIAIEDALKDMQKGKEAVGVLWQYLKQSAEEHRPLPSNLFTIYKAMLANTEGWNVAFSKLRRKGAALQSALSQLYSAITELQRRIGVASRKEAVSLMRTEPALPRDRLTRERQFEKRASTILPGLSGLEKPLPSDQFLPDVINAPCKTPLFKQVERRRVTRKSTPNLRALHGTQSDEEHAAIPDGVNCVNVVAVGASPTTLVPRIQRNLSRRFSRAIPPSKKFGEYGELNQSQPTTAPCRGLRSRSISLEQLKGFWRLKRDQQNEQQDRVGPPVPPPSRPFTAQTPAKRETMLNQFLHYFKSDKVIDTWEGTIKSEATVCHPPQRKKDEPCSKFRVISTPDTPEERETELYESGLGRPVSLLQKHSPRNTYSLKPRRDVAPRIHVVSVYMTLGGGEGFCVNNNHDNNITRIDTQSTVTALPSASPP</sequence>